<dbReference type="Pfam" id="PF13246">
    <property type="entry name" value="Cation_ATPase"/>
    <property type="match status" value="1"/>
</dbReference>
<dbReference type="SUPFAM" id="SSF81665">
    <property type="entry name" value="Calcium ATPase, transmembrane domain M"/>
    <property type="match status" value="1"/>
</dbReference>
<dbReference type="GO" id="GO:0016887">
    <property type="term" value="F:ATP hydrolysis activity"/>
    <property type="evidence" value="ECO:0007669"/>
    <property type="project" value="InterPro"/>
</dbReference>
<dbReference type="EMBL" id="CP144057">
    <property type="protein sequence ID" value="WWD19620.1"/>
    <property type="molecule type" value="Genomic_DNA"/>
</dbReference>
<dbReference type="RefSeq" id="XP_065823488.1">
    <property type="nucleotide sequence ID" value="XM_065967416.1"/>
</dbReference>
<feature type="transmembrane region" description="Helical" evidence="9">
    <location>
        <begin position="903"/>
        <end position="923"/>
    </location>
</feature>
<dbReference type="Gene3D" id="3.40.50.1000">
    <property type="entry name" value="HAD superfamily/HAD-like"/>
    <property type="match status" value="1"/>
</dbReference>
<feature type="transmembrane region" description="Helical" evidence="9">
    <location>
        <begin position="948"/>
        <end position="970"/>
    </location>
</feature>
<accession>A0AAJ8LLV4</accession>
<dbReference type="InterPro" id="IPR044492">
    <property type="entry name" value="P_typ_ATPase_HD_dom"/>
</dbReference>
<keyword evidence="4" id="KW-0547">Nucleotide-binding</keyword>
<feature type="transmembrane region" description="Helical" evidence="9">
    <location>
        <begin position="392"/>
        <end position="425"/>
    </location>
</feature>
<feature type="transmembrane region" description="Helical" evidence="9">
    <location>
        <begin position="1047"/>
        <end position="1068"/>
    </location>
</feature>
<dbReference type="SFLD" id="SFLDS00003">
    <property type="entry name" value="Haloacid_Dehalogenase"/>
    <property type="match status" value="1"/>
</dbReference>
<evidence type="ECO:0000256" key="4">
    <source>
        <dbReference type="ARBA" id="ARBA00022741"/>
    </source>
</evidence>
<dbReference type="GO" id="GO:0006883">
    <property type="term" value="P:intracellular sodium ion homeostasis"/>
    <property type="evidence" value="ECO:0007669"/>
    <property type="project" value="TreeGrafter"/>
</dbReference>
<dbReference type="GO" id="GO:0005524">
    <property type="term" value="F:ATP binding"/>
    <property type="evidence" value="ECO:0007669"/>
    <property type="project" value="UniProtKB-KW"/>
</dbReference>
<evidence type="ECO:0000256" key="9">
    <source>
        <dbReference type="SAM" id="Phobius"/>
    </source>
</evidence>
<dbReference type="GO" id="GO:1902600">
    <property type="term" value="P:proton transmembrane transport"/>
    <property type="evidence" value="ECO:0007669"/>
    <property type="project" value="TreeGrafter"/>
</dbReference>
<evidence type="ECO:0000256" key="8">
    <source>
        <dbReference type="ARBA" id="ARBA00023136"/>
    </source>
</evidence>
<dbReference type="InterPro" id="IPR008250">
    <property type="entry name" value="ATPase_P-typ_transduc_dom_A_sf"/>
</dbReference>
<dbReference type="GO" id="GO:0036376">
    <property type="term" value="P:sodium ion export across plasma membrane"/>
    <property type="evidence" value="ECO:0007669"/>
    <property type="project" value="TreeGrafter"/>
</dbReference>
<evidence type="ECO:0000259" key="10">
    <source>
        <dbReference type="SMART" id="SM00831"/>
    </source>
</evidence>
<dbReference type="GO" id="GO:0005886">
    <property type="term" value="C:plasma membrane"/>
    <property type="evidence" value="ECO:0007669"/>
    <property type="project" value="UniProtKB-SubCell"/>
</dbReference>
<dbReference type="InterPro" id="IPR006068">
    <property type="entry name" value="ATPase_P-typ_cation-transptr_C"/>
</dbReference>
<feature type="transmembrane region" description="Helical" evidence="9">
    <location>
        <begin position="874"/>
        <end position="897"/>
    </location>
</feature>
<dbReference type="InterPro" id="IPR036412">
    <property type="entry name" value="HAD-like_sf"/>
</dbReference>
<sequence>MPIDDIERDGSFDLDKPSIAHGSHVERSFNIARSVTIQEDPQTHARPSDRERDLRRFNSISMAGPARVDSASRVIGEFRTLSIQVSESHQRPITQTIRKKDAVKDLAELDWHLLSSEEVLQRLSVNPKSGLDDEQVKRKLSQFGSNTVTPPKNNLFLKWIGYVLGGFGTLLLIASILCFIAWKPLGFPNPQASNLALAVVLLIVIVLQTCFNAWQDFSTNRVMASISNLLPSDVLVLRNGRQLSLPAKDLVPGDIVTISLGNKLPADLRFIDVSSDFKVDRSVLTGESEAIRGTVENTDDNVLETKNMGLQGTLCVSGSGQGVVVQTGDSTIFGRIAKLSSTGAPTLTTLQREILRFVIIIVSFALSLSLLVIILWAAWLNRSHKGFINVPTLIIDVVSVCVAFIPEGLPACVTISLAVIAHTLAKNKVLCKSLMTVETLGSVNVLCSDKTGTLTKNTMSVVNVAVLDETFDTVQARDRIVSGADEGELIGQIAAVAGICNAAKFDEGSMEQPIGLRTVHGDATDSAILRFAETIRPVSESNAEWDEVYKVNFNSKTKYMLKLLRLTSSSSAARCAPIGPSEEFGPDDLMLMCKGAPDVLLKRCAYINDPSTGSPRPLTEALCVRLTTVQESWAAKGQRVLLLAKRSVSRSSLSKELPFDHPDFATVVDQDLNQNLTVVGLVGLVDPPRDDIPATVRTMRGAGIRFFMVTGDFALTAVAIAQQCGIITSPSSKLHHLSDLIRDTDDDSVTKYNIEAINPTRQSLVLTGSDLMEMSDSQWHQACQYVEIVFARTTPEQKLRIVKEFQKRECIVGMTGDGVNDAPSLKAANVGIAMGGGSEVAMEAADLVLLDSFSSIVVAVEYGRLVFDNLRKTVVYLLPAGSFSELLPILFNVILGLPQILSSLQMIIICIITDVLPAISLCFEKPESGLLTRPPRDVKRDKLVDWKLLLHAYGFMGLLESLCAMSMAFWDLDRRGFKFKDLVLAYGGLPPQYDPAEYDEAVSKAQSIYFFTLVIMQFGNLLSTRTRRLSIFQSNPFSLKDKETGNWRILPAMLASLAFLFFFSYVPFFQKTFLTRGVEVKHVFIPLGFALGILVLDETRKYLVRRYPKGLLAKIAW</sequence>
<keyword evidence="7 9" id="KW-1133">Transmembrane helix</keyword>
<dbReference type="Pfam" id="PF00690">
    <property type="entry name" value="Cation_ATPase_N"/>
    <property type="match status" value="1"/>
</dbReference>
<proteinExistence type="predicted"/>
<dbReference type="PRINTS" id="PR00121">
    <property type="entry name" value="NAKATPASE"/>
</dbReference>
<keyword evidence="2" id="KW-1003">Cell membrane</keyword>
<feature type="transmembrane region" description="Helical" evidence="9">
    <location>
        <begin position="357"/>
        <end position="380"/>
    </location>
</feature>
<reference evidence="11" key="1">
    <citation type="submission" date="2017-08" db="EMBL/GenBank/DDBJ databases">
        <authorList>
            <person name="Cuomo C."/>
            <person name="Billmyre B."/>
            <person name="Heitman J."/>
        </authorList>
    </citation>
    <scope>NUCLEOTIDE SEQUENCE</scope>
    <source>
        <strain evidence="11">CBS 12478</strain>
    </source>
</reference>
<dbReference type="Gene3D" id="3.40.1110.10">
    <property type="entry name" value="Calcium-transporting ATPase, cytoplasmic domain N"/>
    <property type="match status" value="1"/>
</dbReference>
<dbReference type="SMART" id="SM00831">
    <property type="entry name" value="Cation_ATPase_N"/>
    <property type="match status" value="1"/>
</dbReference>
<dbReference type="Proteomes" id="UP000322225">
    <property type="component" value="Chromosome 7"/>
</dbReference>
<evidence type="ECO:0000313" key="12">
    <source>
        <dbReference type="Proteomes" id="UP000322225"/>
    </source>
</evidence>
<feature type="transmembrane region" description="Helical" evidence="9">
    <location>
        <begin position="1008"/>
        <end position="1026"/>
    </location>
</feature>
<dbReference type="KEGG" id="ksn:43589330"/>
<dbReference type="SUPFAM" id="SSF56784">
    <property type="entry name" value="HAD-like"/>
    <property type="match status" value="1"/>
</dbReference>
<reference evidence="11" key="2">
    <citation type="submission" date="2024-01" db="EMBL/GenBank/DDBJ databases">
        <title>Comparative genomics of Cryptococcus and Kwoniella reveals pathogenesis evolution and contrasting modes of karyotype evolution via chromosome fusion or intercentromeric recombination.</title>
        <authorList>
            <person name="Coelho M.A."/>
            <person name="David-Palma M."/>
            <person name="Shea T."/>
            <person name="Bowers K."/>
            <person name="McGinley-Smith S."/>
            <person name="Mohammad A.W."/>
            <person name="Gnirke A."/>
            <person name="Yurkov A.M."/>
            <person name="Nowrousian M."/>
            <person name="Sun S."/>
            <person name="Cuomo C.A."/>
            <person name="Heitman J."/>
        </authorList>
    </citation>
    <scope>NUCLEOTIDE SEQUENCE</scope>
    <source>
        <strain evidence="11">CBS 12478</strain>
    </source>
</reference>
<keyword evidence="12" id="KW-1185">Reference proteome</keyword>
<evidence type="ECO:0000313" key="11">
    <source>
        <dbReference type="EMBL" id="WWD19620.1"/>
    </source>
</evidence>
<dbReference type="Gene3D" id="2.70.150.10">
    <property type="entry name" value="Calcium-transporting ATPase, cytoplasmic transduction domain A"/>
    <property type="match status" value="1"/>
</dbReference>
<dbReference type="SFLD" id="SFLDF00027">
    <property type="entry name" value="p-type_atpase"/>
    <property type="match status" value="1"/>
</dbReference>
<dbReference type="Gene3D" id="1.20.1110.10">
    <property type="entry name" value="Calcium-transporting ATPase, transmembrane domain"/>
    <property type="match status" value="1"/>
</dbReference>
<evidence type="ECO:0000256" key="3">
    <source>
        <dbReference type="ARBA" id="ARBA00022692"/>
    </source>
</evidence>
<dbReference type="GeneID" id="43589330"/>
<dbReference type="Pfam" id="PF00689">
    <property type="entry name" value="Cation_ATPase_C"/>
    <property type="match status" value="1"/>
</dbReference>
<evidence type="ECO:0000256" key="5">
    <source>
        <dbReference type="ARBA" id="ARBA00022840"/>
    </source>
</evidence>
<gene>
    <name evidence="11" type="ORF">CI109_104082</name>
</gene>
<dbReference type="InterPro" id="IPR001757">
    <property type="entry name" value="P_typ_ATPase"/>
</dbReference>
<dbReference type="GO" id="GO:1990573">
    <property type="term" value="P:potassium ion import across plasma membrane"/>
    <property type="evidence" value="ECO:0007669"/>
    <property type="project" value="TreeGrafter"/>
</dbReference>
<evidence type="ECO:0000256" key="6">
    <source>
        <dbReference type="ARBA" id="ARBA00022967"/>
    </source>
</evidence>
<evidence type="ECO:0000256" key="7">
    <source>
        <dbReference type="ARBA" id="ARBA00022989"/>
    </source>
</evidence>
<keyword evidence="5" id="KW-0067">ATP-binding</keyword>
<feature type="transmembrane region" description="Helical" evidence="9">
    <location>
        <begin position="194"/>
        <end position="214"/>
    </location>
</feature>
<feature type="domain" description="Cation-transporting P-type ATPase N-terminal" evidence="10">
    <location>
        <begin position="110"/>
        <end position="183"/>
    </location>
</feature>
<dbReference type="InterPro" id="IPR023214">
    <property type="entry name" value="HAD_sf"/>
</dbReference>
<dbReference type="GO" id="GO:0005391">
    <property type="term" value="F:P-type sodium:potassium-exchanging transporter activity"/>
    <property type="evidence" value="ECO:0007669"/>
    <property type="project" value="TreeGrafter"/>
</dbReference>
<dbReference type="InterPro" id="IPR004014">
    <property type="entry name" value="ATPase_P-typ_cation-transptr_N"/>
</dbReference>
<dbReference type="Pfam" id="PF00122">
    <property type="entry name" value="E1-E2_ATPase"/>
    <property type="match status" value="1"/>
</dbReference>
<dbReference type="PROSITE" id="PS00154">
    <property type="entry name" value="ATPASE_E1_E2"/>
    <property type="match status" value="1"/>
</dbReference>
<dbReference type="FunFam" id="3.40.50.1000:FF:000083">
    <property type="entry name" value="Sodium/potassium-transporting ATPase subunit alpha"/>
    <property type="match status" value="1"/>
</dbReference>
<dbReference type="NCBIfam" id="TIGR01494">
    <property type="entry name" value="ATPase_P-type"/>
    <property type="match status" value="2"/>
</dbReference>
<dbReference type="InterPro" id="IPR023298">
    <property type="entry name" value="ATPase_P-typ_TM_dom_sf"/>
</dbReference>
<organism evidence="11 12">
    <name type="scientific">Kwoniella shandongensis</name>
    <dbReference type="NCBI Taxonomy" id="1734106"/>
    <lineage>
        <taxon>Eukaryota</taxon>
        <taxon>Fungi</taxon>
        <taxon>Dikarya</taxon>
        <taxon>Basidiomycota</taxon>
        <taxon>Agaricomycotina</taxon>
        <taxon>Tremellomycetes</taxon>
        <taxon>Tremellales</taxon>
        <taxon>Cryptococcaceae</taxon>
        <taxon>Kwoniella</taxon>
    </lineage>
</organism>
<dbReference type="PANTHER" id="PTHR43294">
    <property type="entry name" value="SODIUM/POTASSIUM-TRANSPORTING ATPASE SUBUNIT ALPHA"/>
    <property type="match status" value="1"/>
</dbReference>
<dbReference type="SUPFAM" id="SSF81660">
    <property type="entry name" value="Metal cation-transporting ATPase, ATP-binding domain N"/>
    <property type="match status" value="1"/>
</dbReference>
<dbReference type="InterPro" id="IPR059000">
    <property type="entry name" value="ATPase_P-type_domA"/>
</dbReference>
<protein>
    <recommendedName>
        <fullName evidence="10">Cation-transporting P-type ATPase N-terminal domain-containing protein</fullName>
    </recommendedName>
</protein>
<name>A0AAJ8LLV4_9TREE</name>
<feature type="transmembrane region" description="Helical" evidence="9">
    <location>
        <begin position="1080"/>
        <end position="1096"/>
    </location>
</feature>
<dbReference type="InterPro" id="IPR023299">
    <property type="entry name" value="ATPase_P-typ_cyto_dom_N"/>
</dbReference>
<comment type="subcellular location">
    <subcellularLocation>
        <location evidence="1">Cell membrane</location>
        <topology evidence="1">Multi-pass membrane protein</topology>
    </subcellularLocation>
</comment>
<dbReference type="PANTHER" id="PTHR43294:SF21">
    <property type="entry name" value="CATION TRANSPORTING ATPASE"/>
    <property type="match status" value="1"/>
</dbReference>
<dbReference type="SUPFAM" id="SSF81653">
    <property type="entry name" value="Calcium ATPase, transduction domain A"/>
    <property type="match status" value="1"/>
</dbReference>
<dbReference type="InterPro" id="IPR050510">
    <property type="entry name" value="Cation_transp_ATPase_P-type"/>
</dbReference>
<keyword evidence="8 9" id="KW-0472">Membrane</keyword>
<dbReference type="InterPro" id="IPR018303">
    <property type="entry name" value="ATPase_P-typ_P_site"/>
</dbReference>
<dbReference type="AlphaFoldDB" id="A0AAJ8LLV4"/>
<evidence type="ECO:0000256" key="2">
    <source>
        <dbReference type="ARBA" id="ARBA00022475"/>
    </source>
</evidence>
<evidence type="ECO:0000256" key="1">
    <source>
        <dbReference type="ARBA" id="ARBA00004651"/>
    </source>
</evidence>
<dbReference type="GO" id="GO:0030007">
    <property type="term" value="P:intracellular potassium ion homeostasis"/>
    <property type="evidence" value="ECO:0007669"/>
    <property type="project" value="TreeGrafter"/>
</dbReference>
<dbReference type="SFLD" id="SFLDG00002">
    <property type="entry name" value="C1.7:_P-type_atpase_like"/>
    <property type="match status" value="1"/>
</dbReference>
<feature type="transmembrane region" description="Helical" evidence="9">
    <location>
        <begin position="159"/>
        <end position="182"/>
    </location>
</feature>
<keyword evidence="3 9" id="KW-0812">Transmembrane</keyword>
<keyword evidence="6" id="KW-1278">Translocase</keyword>
<dbReference type="PRINTS" id="PR00119">
    <property type="entry name" value="CATATPASE"/>
</dbReference>